<gene>
    <name evidence="2" type="ORF">G6W59_17085</name>
</gene>
<dbReference type="InterPro" id="IPR045732">
    <property type="entry name" value="DUF6086"/>
</dbReference>
<proteinExistence type="predicted"/>
<reference evidence="2 3" key="1">
    <citation type="submission" date="2020-03" db="EMBL/GenBank/DDBJ databases">
        <title>Complete genome sequence of sixteen Streptomyces strains facilitates identification of candidate genes involved in plant growth-promotion in grain legumes and cereals.</title>
        <authorList>
            <person name="Gopalakrishnan S."/>
            <person name="Thakur V."/>
            <person name="Saxena R."/>
            <person name="Vadlamudi S."/>
            <person name="Purohit S."/>
            <person name="Kumar V."/>
            <person name="Rathore A."/>
            <person name="Chitikineni A."/>
            <person name="Varshney R.K."/>
        </authorList>
    </citation>
    <scope>NUCLEOTIDE SEQUENCE [LARGE SCALE GENOMIC DNA]</scope>
    <source>
        <strain evidence="2 3">KAI-180</strain>
    </source>
</reference>
<comment type="caution">
    <text evidence="2">The sequence shown here is derived from an EMBL/GenBank/DDBJ whole genome shotgun (WGS) entry which is preliminary data.</text>
</comment>
<accession>A0A7Y6CBQ6</accession>
<keyword evidence="3" id="KW-1185">Reference proteome</keyword>
<name>A0A7Y6CBQ6_9ACTN</name>
<organism evidence="2 3">
    <name type="scientific">Streptomyces odorifer</name>
    <dbReference type="NCBI Taxonomy" id="53450"/>
    <lineage>
        <taxon>Bacteria</taxon>
        <taxon>Bacillati</taxon>
        <taxon>Actinomycetota</taxon>
        <taxon>Actinomycetes</taxon>
        <taxon>Kitasatosporales</taxon>
        <taxon>Streptomycetaceae</taxon>
        <taxon>Streptomyces</taxon>
        <taxon>Streptomyces albidoflavus group</taxon>
    </lineage>
</organism>
<feature type="region of interest" description="Disordered" evidence="1">
    <location>
        <begin position="98"/>
        <end position="139"/>
    </location>
</feature>
<evidence type="ECO:0000256" key="1">
    <source>
        <dbReference type="SAM" id="MobiDB-lite"/>
    </source>
</evidence>
<dbReference type="AlphaFoldDB" id="A0A7Y6CBQ6"/>
<protein>
    <submittedName>
        <fullName evidence="2">Uncharacterized protein</fullName>
    </submittedName>
</protein>
<evidence type="ECO:0000313" key="3">
    <source>
        <dbReference type="Proteomes" id="UP000540128"/>
    </source>
</evidence>
<dbReference type="Pfam" id="PF19564">
    <property type="entry name" value="DUF6086"/>
    <property type="match status" value="1"/>
</dbReference>
<dbReference type="EMBL" id="JAANNT010000013">
    <property type="protein sequence ID" value="NUV30007.1"/>
    <property type="molecule type" value="Genomic_DNA"/>
</dbReference>
<dbReference type="Proteomes" id="UP000540128">
    <property type="component" value="Unassembled WGS sequence"/>
</dbReference>
<dbReference type="RefSeq" id="WP_175457908.1">
    <property type="nucleotide sequence ID" value="NZ_JAANNT010000013.1"/>
</dbReference>
<sequence length="154" mass="16509">MSQYYEVGDETLWNPSIGASRLFLAHVRLHEDELGMASGLGPMDMDECEIETGAFREYTEALVARHLRTGHRVILALSEGFVATVLVLARRAGIEPDALRAGADGDEDGSAGAGEFRDVQVRAGAPAPPGQGDGGAARERLEALAHRLDRAMPR</sequence>
<evidence type="ECO:0000313" key="2">
    <source>
        <dbReference type="EMBL" id="NUV30007.1"/>
    </source>
</evidence>